<evidence type="ECO:0000313" key="2">
    <source>
        <dbReference type="Proteomes" id="UP000033859"/>
    </source>
</evidence>
<comment type="caution">
    <text evidence="1">The sequence shown here is derived from an EMBL/GenBank/DDBJ whole genome shotgun (WGS) entry which is preliminary data.</text>
</comment>
<dbReference type="EMBL" id="LCCE01000043">
    <property type="protein sequence ID" value="KKS25424.1"/>
    <property type="molecule type" value="Genomic_DNA"/>
</dbReference>
<dbReference type="Proteomes" id="UP000033859">
    <property type="component" value="Unassembled WGS sequence"/>
</dbReference>
<evidence type="ECO:0000313" key="1">
    <source>
        <dbReference type="EMBL" id="KKS25424.1"/>
    </source>
</evidence>
<gene>
    <name evidence="1" type="ORF">UU84_C0043G0004</name>
</gene>
<reference evidence="1 2" key="1">
    <citation type="journal article" date="2015" name="Nature">
        <title>rRNA introns, odd ribosomes, and small enigmatic genomes across a large radiation of phyla.</title>
        <authorList>
            <person name="Brown C.T."/>
            <person name="Hug L.A."/>
            <person name="Thomas B.C."/>
            <person name="Sharon I."/>
            <person name="Castelle C.J."/>
            <person name="Singh A."/>
            <person name="Wilkins M.J."/>
            <person name="Williams K.H."/>
            <person name="Banfield J.F."/>
        </authorList>
    </citation>
    <scope>NUCLEOTIDE SEQUENCE [LARGE SCALE GENOMIC DNA]</scope>
</reference>
<accession>A0A0G0XKJ2</accession>
<proteinExistence type="predicted"/>
<name>A0A0G0XKJ2_9BACT</name>
<protein>
    <submittedName>
        <fullName evidence="1">Uncharacterized protein</fullName>
    </submittedName>
</protein>
<organism evidence="1 2">
    <name type="scientific">Candidatus Yanofskybacteria bacterium GW2011_GWC2_41_9</name>
    <dbReference type="NCBI Taxonomy" id="1619029"/>
    <lineage>
        <taxon>Bacteria</taxon>
        <taxon>Candidatus Yanofskyibacteriota</taxon>
    </lineage>
</organism>
<dbReference type="AlphaFoldDB" id="A0A0G0XKJ2"/>
<sequence>MRITTPSDYNKRVIDEIVKPVKQAAEKAFKKHGLKKPRIIVFVPKSETKPKINVKKVAEGLGAEIITDPAEIAKMKKKSRPWRPK</sequence>